<sequence>MGYENIGAIIMAAGLGKRMKSKLIKILHPICGQPMVSYVIDALDELGIKKRVIVLGHQREQVAEFLSNRNVEIAIQERPLGTGDAVKSAERFFDRREDNGEQTFLSAIYDNVLVLSGDTPLISPDTIERLIKNHRSSGVKATILTVDLQNPTGYGRIVKDSAGYILRIVEERDATLEEKGIKIVNTGTYCFNAAALFSALKMVSSSNAQEEYYLTDVFEIINSQGGKIASVSADSSIEVMGINSRKELAVAESYMRRQILDDLMESGVTIVSPETVFIDRDVRIGQDTVIYPFTSILGQSVIGEDCVIGPYACIMDAFVRNGARVIFSSINNCSVEDKSQVCGGCGL</sequence>
<keyword evidence="4" id="KW-0012">Acyltransferase</keyword>
<evidence type="ECO:0000256" key="7">
    <source>
        <dbReference type="ARBA" id="ARBA00049628"/>
    </source>
</evidence>
<evidence type="ECO:0000256" key="2">
    <source>
        <dbReference type="ARBA" id="ARBA00022679"/>
    </source>
</evidence>
<comment type="catalytic activity">
    <reaction evidence="5">
        <text>alpha-D-glucosamine 1-phosphate + acetyl-CoA = N-acetyl-alpha-D-glucosamine 1-phosphate + CoA + H(+)</text>
        <dbReference type="Rhea" id="RHEA:13725"/>
        <dbReference type="ChEBI" id="CHEBI:15378"/>
        <dbReference type="ChEBI" id="CHEBI:57287"/>
        <dbReference type="ChEBI" id="CHEBI:57288"/>
        <dbReference type="ChEBI" id="CHEBI:57776"/>
        <dbReference type="ChEBI" id="CHEBI:58516"/>
        <dbReference type="EC" id="2.3.1.157"/>
    </reaction>
</comment>
<dbReference type="GO" id="GO:0005737">
    <property type="term" value="C:cytoplasm"/>
    <property type="evidence" value="ECO:0007669"/>
    <property type="project" value="UniProtKB-SubCell"/>
</dbReference>
<reference evidence="9 10" key="1">
    <citation type="journal article" date="2016" name="Environ. Microbiol.">
        <title>Genomic resolution of a cold subsurface aquifer community provides metabolic insights for novel microbes adapted to high CO concentrations.</title>
        <authorList>
            <person name="Probst A.J."/>
            <person name="Castelle C.J."/>
            <person name="Singh A."/>
            <person name="Brown C.T."/>
            <person name="Anantharaman K."/>
            <person name="Sharon I."/>
            <person name="Hug L.A."/>
            <person name="Burstein D."/>
            <person name="Emerson J.B."/>
            <person name="Thomas B.C."/>
            <person name="Banfield J.F."/>
        </authorList>
    </citation>
    <scope>NUCLEOTIDE SEQUENCE [LARGE SCALE GENOMIC DNA]</scope>
    <source>
        <strain evidence="9">CG2_30_40_21</strain>
    </source>
</reference>
<gene>
    <name evidence="9" type="ORF">AUJ95_01435</name>
</gene>
<evidence type="ECO:0000256" key="5">
    <source>
        <dbReference type="ARBA" id="ARBA00048247"/>
    </source>
</evidence>
<dbReference type="CDD" id="cd02540">
    <property type="entry name" value="GT2_GlmU_N_bac"/>
    <property type="match status" value="1"/>
</dbReference>
<dbReference type="Gene3D" id="3.90.550.10">
    <property type="entry name" value="Spore Coat Polysaccharide Biosynthesis Protein SpsA, Chain A"/>
    <property type="match status" value="1"/>
</dbReference>
<protein>
    <recommendedName>
        <fullName evidence="8">Nucleotidyl transferase domain-containing protein</fullName>
    </recommendedName>
</protein>
<organism evidence="9 10">
    <name type="scientific">Candidatus Desantisbacteria bacterium CG2_30_40_21</name>
    <dbReference type="NCBI Taxonomy" id="1817895"/>
    <lineage>
        <taxon>Bacteria</taxon>
        <taxon>Candidatus Desantisiibacteriota</taxon>
    </lineage>
</organism>
<accession>A0A1J5E2R0</accession>
<dbReference type="Pfam" id="PF00132">
    <property type="entry name" value="Hexapep"/>
    <property type="match status" value="1"/>
</dbReference>
<dbReference type="InterPro" id="IPR029044">
    <property type="entry name" value="Nucleotide-diphossugar_trans"/>
</dbReference>
<keyword evidence="2" id="KW-0808">Transferase</keyword>
<evidence type="ECO:0000313" key="9">
    <source>
        <dbReference type="EMBL" id="OIP42692.1"/>
    </source>
</evidence>
<dbReference type="SUPFAM" id="SSF53448">
    <property type="entry name" value="Nucleotide-diphospho-sugar transferases"/>
    <property type="match status" value="1"/>
</dbReference>
<comment type="function">
    <text evidence="7">Catalyzes the last two sequential reactions in the de novo biosynthetic pathway for UDP-N-acetylglucosamine (UDP-GlcNAc). The C-terminal domain catalyzes the transfer of acetyl group from acetyl coenzyme A to glucosamine-1-phosphate (GlcN-1-P) to produce N-acetylglucosamine-1-phosphate (GlcNAc-1-P), which is converted into UDP-GlcNAc by the transfer of uridine 5-monophosphate (from uridine 5-triphosphate), a reaction catalyzed by the N-terminal domain.</text>
</comment>
<dbReference type="InterPro" id="IPR001451">
    <property type="entry name" value="Hexapep"/>
</dbReference>
<evidence type="ECO:0000313" key="10">
    <source>
        <dbReference type="Proteomes" id="UP000183085"/>
    </source>
</evidence>
<dbReference type="Proteomes" id="UP000183085">
    <property type="component" value="Unassembled WGS sequence"/>
</dbReference>
<dbReference type="EMBL" id="MNYI01000041">
    <property type="protein sequence ID" value="OIP42692.1"/>
    <property type="molecule type" value="Genomic_DNA"/>
</dbReference>
<evidence type="ECO:0000256" key="6">
    <source>
        <dbReference type="ARBA" id="ARBA00048493"/>
    </source>
</evidence>
<evidence type="ECO:0000256" key="1">
    <source>
        <dbReference type="ARBA" id="ARBA00004496"/>
    </source>
</evidence>
<keyword evidence="3" id="KW-0548">Nucleotidyltransferase</keyword>
<dbReference type="InterPro" id="IPR050065">
    <property type="entry name" value="GlmU-like"/>
</dbReference>
<feature type="domain" description="Nucleotidyl transferase" evidence="8">
    <location>
        <begin position="8"/>
        <end position="227"/>
    </location>
</feature>
<dbReference type="PANTHER" id="PTHR43584:SF3">
    <property type="entry name" value="BIFUNCTIONAL PROTEIN GLMU"/>
    <property type="match status" value="1"/>
</dbReference>
<evidence type="ECO:0000256" key="4">
    <source>
        <dbReference type="ARBA" id="ARBA00023315"/>
    </source>
</evidence>
<dbReference type="GO" id="GO:0003977">
    <property type="term" value="F:UDP-N-acetylglucosamine diphosphorylase activity"/>
    <property type="evidence" value="ECO:0007669"/>
    <property type="project" value="UniProtKB-EC"/>
</dbReference>
<evidence type="ECO:0000259" key="8">
    <source>
        <dbReference type="Pfam" id="PF00483"/>
    </source>
</evidence>
<name>A0A1J5E2R0_9BACT</name>
<comment type="catalytic activity">
    <reaction evidence="6">
        <text>N-acetyl-alpha-D-glucosamine 1-phosphate + UTP + H(+) = UDP-N-acetyl-alpha-D-glucosamine + diphosphate</text>
        <dbReference type="Rhea" id="RHEA:13509"/>
        <dbReference type="ChEBI" id="CHEBI:15378"/>
        <dbReference type="ChEBI" id="CHEBI:33019"/>
        <dbReference type="ChEBI" id="CHEBI:46398"/>
        <dbReference type="ChEBI" id="CHEBI:57705"/>
        <dbReference type="ChEBI" id="CHEBI:57776"/>
        <dbReference type="EC" id="2.7.7.23"/>
    </reaction>
</comment>
<comment type="subcellular location">
    <subcellularLocation>
        <location evidence="1">Cytoplasm</location>
    </subcellularLocation>
</comment>
<dbReference type="Gene3D" id="2.160.10.10">
    <property type="entry name" value="Hexapeptide repeat proteins"/>
    <property type="match status" value="1"/>
</dbReference>
<dbReference type="PANTHER" id="PTHR43584">
    <property type="entry name" value="NUCLEOTIDYL TRANSFERASE"/>
    <property type="match status" value="1"/>
</dbReference>
<dbReference type="STRING" id="1817895.AUJ95_01435"/>
<proteinExistence type="predicted"/>
<dbReference type="Pfam" id="PF00483">
    <property type="entry name" value="NTP_transferase"/>
    <property type="match status" value="1"/>
</dbReference>
<dbReference type="AlphaFoldDB" id="A0A1J5E2R0"/>
<evidence type="ECO:0000256" key="3">
    <source>
        <dbReference type="ARBA" id="ARBA00022695"/>
    </source>
</evidence>
<comment type="caution">
    <text evidence="9">The sequence shown here is derived from an EMBL/GenBank/DDBJ whole genome shotgun (WGS) entry which is preliminary data.</text>
</comment>
<dbReference type="GO" id="GO:0019134">
    <property type="term" value="F:glucosamine-1-phosphate N-acetyltransferase activity"/>
    <property type="evidence" value="ECO:0007669"/>
    <property type="project" value="UniProtKB-EC"/>
</dbReference>
<dbReference type="InterPro" id="IPR005835">
    <property type="entry name" value="NTP_transferase_dom"/>
</dbReference>